<dbReference type="Proteomes" id="UP000692954">
    <property type="component" value="Unassembled WGS sequence"/>
</dbReference>
<dbReference type="GO" id="GO:0005524">
    <property type="term" value="F:ATP binding"/>
    <property type="evidence" value="ECO:0007669"/>
    <property type="project" value="InterPro"/>
</dbReference>
<dbReference type="AlphaFoldDB" id="A0A8S1RB69"/>
<dbReference type="GO" id="GO:0016887">
    <property type="term" value="F:ATP hydrolysis activity"/>
    <property type="evidence" value="ECO:0007669"/>
    <property type="project" value="InterPro"/>
</dbReference>
<proteinExistence type="inferred from homology"/>
<keyword evidence="2" id="KW-0732">Signal</keyword>
<dbReference type="InterPro" id="IPR003439">
    <property type="entry name" value="ABC_transporter-like_ATP-bd"/>
</dbReference>
<dbReference type="InterPro" id="IPR017871">
    <property type="entry name" value="ABC_transporter-like_CS"/>
</dbReference>
<feature type="domain" description="ABC transporter" evidence="3">
    <location>
        <begin position="120"/>
        <end position="346"/>
    </location>
</feature>
<organism evidence="4 5">
    <name type="scientific">Paramecium sonneborni</name>
    <dbReference type="NCBI Taxonomy" id="65129"/>
    <lineage>
        <taxon>Eukaryota</taxon>
        <taxon>Sar</taxon>
        <taxon>Alveolata</taxon>
        <taxon>Ciliophora</taxon>
        <taxon>Intramacronucleata</taxon>
        <taxon>Oligohymenophorea</taxon>
        <taxon>Peniculida</taxon>
        <taxon>Parameciidae</taxon>
        <taxon>Paramecium</taxon>
    </lineage>
</organism>
<evidence type="ECO:0000313" key="5">
    <source>
        <dbReference type="Proteomes" id="UP000692954"/>
    </source>
</evidence>
<dbReference type="GO" id="GO:0034040">
    <property type="term" value="F:ATPase-coupled lipid transmembrane transporter activity"/>
    <property type="evidence" value="ECO:0007669"/>
    <property type="project" value="TreeGrafter"/>
</dbReference>
<dbReference type="SMART" id="SM00382">
    <property type="entry name" value="AAA"/>
    <property type="match status" value="1"/>
</dbReference>
<accession>A0A8S1RB69</accession>
<dbReference type="PROSITE" id="PS00211">
    <property type="entry name" value="ABC_TRANSPORTER_1"/>
    <property type="match status" value="1"/>
</dbReference>
<dbReference type="Pfam" id="PF00005">
    <property type="entry name" value="ABC_tran"/>
    <property type="match status" value="1"/>
</dbReference>
<feature type="signal peptide" evidence="2">
    <location>
        <begin position="1"/>
        <end position="16"/>
    </location>
</feature>
<dbReference type="OrthoDB" id="297485at2759"/>
<dbReference type="PROSITE" id="PS50893">
    <property type="entry name" value="ABC_TRANSPORTER_2"/>
    <property type="match status" value="1"/>
</dbReference>
<comment type="caution">
    <text evidence="4">The sequence shown here is derived from an EMBL/GenBank/DDBJ whole genome shotgun (WGS) entry which is preliminary data.</text>
</comment>
<evidence type="ECO:0000313" key="4">
    <source>
        <dbReference type="EMBL" id="CAD8124289.1"/>
    </source>
</evidence>
<dbReference type="InterPro" id="IPR003593">
    <property type="entry name" value="AAA+_ATPase"/>
</dbReference>
<sequence length="347" mass="40134">MLIMYLFILIVNYIYKIDNKESATISMFLAVSLGEKFTSLTLSFQSFYSNNVYFERCLSLIKNIAKEDLSNQQYSDYENPMDIKDDHIQLSSHENQKNQIEMITIKSVDNNQEFKEQFILELNNVSLQYKNANVLTDISFKLKQRQKIAILGRTGAGKTSLIHCITRLVEPSQGSLKVFEQDIRNTNINRIRSLFSVVSQDPFVFEGSIKQNIDPNNFYNPIEIIRILTKYGLSQVKLLENLQYRVLPHGSNLSLGEKQLLVLCRTLLQKRNIVILDECTGNLDNQYCQQINLTLDLFMKDKTVIAITHKLELLDMFDQIMIIDKGKIVAFGSKQEVMNLYLNQKVD</sequence>
<gene>
    <name evidence="4" type="ORF">PSON_ATCC_30995.1.T1500072</name>
</gene>
<dbReference type="EMBL" id="CAJJDN010000150">
    <property type="protein sequence ID" value="CAD8124289.1"/>
    <property type="molecule type" value="Genomic_DNA"/>
</dbReference>
<evidence type="ECO:0000256" key="2">
    <source>
        <dbReference type="SAM" id="SignalP"/>
    </source>
</evidence>
<evidence type="ECO:0000259" key="3">
    <source>
        <dbReference type="PROSITE" id="PS50893"/>
    </source>
</evidence>
<comment type="similarity">
    <text evidence="1">Belongs to the ABC transporter superfamily. ABCB family. Heavy Metal importer (TC 3.A.1.210) subfamily.</text>
</comment>
<evidence type="ECO:0000256" key="1">
    <source>
        <dbReference type="ARBA" id="ARBA00024363"/>
    </source>
</evidence>
<dbReference type="PANTHER" id="PTHR24221">
    <property type="entry name" value="ATP-BINDING CASSETTE SUB-FAMILY B"/>
    <property type="match status" value="1"/>
</dbReference>
<feature type="chain" id="PRO_5035882664" description="ABC transporter domain-containing protein" evidence="2">
    <location>
        <begin position="17"/>
        <end position="347"/>
    </location>
</feature>
<name>A0A8S1RB69_9CILI</name>
<dbReference type="PANTHER" id="PTHR24221:SF654">
    <property type="entry name" value="ATP-BINDING CASSETTE SUB-FAMILY B MEMBER 6"/>
    <property type="match status" value="1"/>
</dbReference>
<keyword evidence="5" id="KW-1185">Reference proteome</keyword>
<reference evidence="4" key="1">
    <citation type="submission" date="2021-01" db="EMBL/GenBank/DDBJ databases">
        <authorList>
            <consortium name="Genoscope - CEA"/>
            <person name="William W."/>
        </authorList>
    </citation>
    <scope>NUCLEOTIDE SEQUENCE</scope>
</reference>
<dbReference type="InterPro" id="IPR039421">
    <property type="entry name" value="Type_1_exporter"/>
</dbReference>
<protein>
    <recommendedName>
        <fullName evidence="3">ABC transporter domain-containing protein</fullName>
    </recommendedName>
</protein>